<accession>A0A418XD87</accession>
<reference evidence="2 3" key="1">
    <citation type="submission" date="2018-09" db="EMBL/GenBank/DDBJ databases">
        <authorList>
            <person name="Zhu H."/>
        </authorList>
    </citation>
    <scope>NUCLEOTIDE SEQUENCE [LARGE SCALE GENOMIC DNA]</scope>
    <source>
        <strain evidence="2 3">K1S02-6</strain>
    </source>
</reference>
<sequence>MDADNPYQTPNAELSTPLSTDAGQRLYSLAAVGWATVFGSPLAGAYIIAQNLRILGRGTEVRKVWLTGVGVLVALLVLAFILPENIPAAAFTAAQVVGMYQYGKVTWAEQVAGHAQRGGVFYSNWRAVGIGLLILLALLVLVVPLVLLLDVA</sequence>
<name>A0A418XD87_9PSED</name>
<dbReference type="Proteomes" id="UP000284021">
    <property type="component" value="Unassembled WGS sequence"/>
</dbReference>
<gene>
    <name evidence="2" type="ORF">D3879_19785</name>
</gene>
<comment type="caution">
    <text evidence="2">The sequence shown here is derived from an EMBL/GenBank/DDBJ whole genome shotgun (WGS) entry which is preliminary data.</text>
</comment>
<feature type="transmembrane region" description="Helical" evidence="1">
    <location>
        <begin position="26"/>
        <end position="52"/>
    </location>
</feature>
<organism evidence="2 3">
    <name type="scientific">Pseudomonas cavernicola</name>
    <dbReference type="NCBI Taxonomy" id="2320866"/>
    <lineage>
        <taxon>Bacteria</taxon>
        <taxon>Pseudomonadati</taxon>
        <taxon>Pseudomonadota</taxon>
        <taxon>Gammaproteobacteria</taxon>
        <taxon>Pseudomonadales</taxon>
        <taxon>Pseudomonadaceae</taxon>
        <taxon>Pseudomonas</taxon>
    </lineage>
</organism>
<dbReference type="EMBL" id="QYUR01000006">
    <property type="protein sequence ID" value="RJG10268.1"/>
    <property type="molecule type" value="Genomic_DNA"/>
</dbReference>
<protein>
    <submittedName>
        <fullName evidence="2">Uncharacterized protein</fullName>
    </submittedName>
</protein>
<evidence type="ECO:0000256" key="1">
    <source>
        <dbReference type="SAM" id="Phobius"/>
    </source>
</evidence>
<keyword evidence="3" id="KW-1185">Reference proteome</keyword>
<feature type="transmembrane region" description="Helical" evidence="1">
    <location>
        <begin position="64"/>
        <end position="82"/>
    </location>
</feature>
<keyword evidence="1" id="KW-0812">Transmembrane</keyword>
<dbReference type="OrthoDB" id="6992770at2"/>
<evidence type="ECO:0000313" key="2">
    <source>
        <dbReference type="EMBL" id="RJG10268.1"/>
    </source>
</evidence>
<keyword evidence="1" id="KW-0472">Membrane</keyword>
<keyword evidence="1" id="KW-1133">Transmembrane helix</keyword>
<dbReference type="AlphaFoldDB" id="A0A418XD87"/>
<feature type="transmembrane region" description="Helical" evidence="1">
    <location>
        <begin position="127"/>
        <end position="149"/>
    </location>
</feature>
<proteinExistence type="predicted"/>
<dbReference type="RefSeq" id="WP_119955949.1">
    <property type="nucleotide sequence ID" value="NZ_QYUR01000006.1"/>
</dbReference>
<evidence type="ECO:0000313" key="3">
    <source>
        <dbReference type="Proteomes" id="UP000284021"/>
    </source>
</evidence>